<dbReference type="AlphaFoldDB" id="A0A1G6USP7"/>
<dbReference type="EMBL" id="FNAF01000003">
    <property type="protein sequence ID" value="SDD44342.1"/>
    <property type="molecule type" value="Genomic_DNA"/>
</dbReference>
<keyword evidence="3" id="KW-1185">Reference proteome</keyword>
<dbReference type="OrthoDB" id="3030at2"/>
<feature type="domain" description="DUF4037" evidence="1">
    <location>
        <begin position="126"/>
        <end position="225"/>
    </location>
</feature>
<name>A0A1G6USP7_PEPNI</name>
<protein>
    <recommendedName>
        <fullName evidence="1">DUF4037 domain-containing protein</fullName>
    </recommendedName>
</protein>
<sequence length="313" mass="34808">MKGLALARGYYEDIVRPMLETEFAAALPGIAAGLVGEGSECFGYDDLYSQDHDFGPDCCLWLTDEVAARYGEALRQAYAALPSTYKGFNREHTSRQAAGRRGVMSVEQFYRNALNGIAQPSSLMDWFKIPQEALAVATNGEVWEDAAGQFSARRNLLREGYPEEVRRKKLATRLAKMAQSGQYNYPRALRREDSGSAYLAAAEFINHALGALFLLNERYMPFYKWRFRAAVDLPLLQPVVKAVLAITAGKDMGPEGEAKRLLIEEICRDIGRAAALRYQVQMADDFLIPLAESLADGVTDASLRQLPLMFDLA</sequence>
<reference evidence="2 3" key="1">
    <citation type="submission" date="2016-10" db="EMBL/GenBank/DDBJ databases">
        <authorList>
            <person name="de Groot N.N."/>
        </authorList>
    </citation>
    <scope>NUCLEOTIDE SEQUENCE [LARGE SCALE GENOMIC DNA]</scope>
    <source>
        <strain evidence="2 3">DSM 20475</strain>
    </source>
</reference>
<proteinExistence type="predicted"/>
<dbReference type="InterPro" id="IPR025117">
    <property type="entry name" value="DUF4037"/>
</dbReference>
<evidence type="ECO:0000313" key="3">
    <source>
        <dbReference type="Proteomes" id="UP000198995"/>
    </source>
</evidence>
<organism evidence="2 3">
    <name type="scientific">Peptococcus niger</name>
    <dbReference type="NCBI Taxonomy" id="2741"/>
    <lineage>
        <taxon>Bacteria</taxon>
        <taxon>Bacillati</taxon>
        <taxon>Bacillota</taxon>
        <taxon>Clostridia</taxon>
        <taxon>Eubacteriales</taxon>
        <taxon>Peptococcaceae</taxon>
        <taxon>Peptococcus</taxon>
    </lineage>
</organism>
<dbReference type="RefSeq" id="WP_091791395.1">
    <property type="nucleotide sequence ID" value="NZ_FNAF01000003.1"/>
</dbReference>
<evidence type="ECO:0000259" key="1">
    <source>
        <dbReference type="Pfam" id="PF13228"/>
    </source>
</evidence>
<dbReference type="Proteomes" id="UP000198995">
    <property type="component" value="Unassembled WGS sequence"/>
</dbReference>
<dbReference type="Pfam" id="PF13228">
    <property type="entry name" value="DUF4037"/>
    <property type="match status" value="1"/>
</dbReference>
<gene>
    <name evidence="2" type="ORF">SAMN04489866_103135</name>
</gene>
<accession>A0A1G6USP7</accession>
<evidence type="ECO:0000313" key="2">
    <source>
        <dbReference type="EMBL" id="SDD44342.1"/>
    </source>
</evidence>
<dbReference type="STRING" id="2741.SAMN04489866_103135"/>